<keyword evidence="4" id="KW-1185">Reference proteome</keyword>
<comment type="caution">
    <text evidence="3">The sequence shown here is derived from an EMBL/GenBank/DDBJ whole genome shotgun (WGS) entry which is preliminary data.</text>
</comment>
<feature type="region of interest" description="Disordered" evidence="1">
    <location>
        <begin position="125"/>
        <end position="146"/>
    </location>
</feature>
<evidence type="ECO:0000256" key="2">
    <source>
        <dbReference type="SAM" id="SignalP"/>
    </source>
</evidence>
<protein>
    <submittedName>
        <fullName evidence="3">Uncharacterized protein</fullName>
    </submittedName>
</protein>
<dbReference type="EMBL" id="BMNH01000002">
    <property type="protein sequence ID" value="GGO64427.1"/>
    <property type="molecule type" value="Genomic_DNA"/>
</dbReference>
<dbReference type="Proteomes" id="UP000646523">
    <property type="component" value="Unassembled WGS sequence"/>
</dbReference>
<proteinExistence type="predicted"/>
<evidence type="ECO:0000256" key="1">
    <source>
        <dbReference type="SAM" id="MobiDB-lite"/>
    </source>
</evidence>
<dbReference type="SUPFAM" id="SSF51445">
    <property type="entry name" value="(Trans)glycosidases"/>
    <property type="match status" value="1"/>
</dbReference>
<dbReference type="InterPro" id="IPR017853">
    <property type="entry name" value="GH"/>
</dbReference>
<accession>A0A917YU17</accession>
<feature type="chain" id="PRO_5039372625" evidence="2">
    <location>
        <begin position="24"/>
        <end position="171"/>
    </location>
</feature>
<sequence length="171" mass="18030">MKPYRTGISALVTLGVIAGAALAGASTATTRSALAAPPGERSVIAHLFQWRWSDIAAECANVLGPKGYGGVQVSPPAEHVVLPSAGSGGYPWWQDYQPISYRLDKTRRGTLAEFSVIWRGTPGVHAREETTAREGRQGPSGAVTGRPWSGSARAFFVSYPGGMGLAIMCSR</sequence>
<dbReference type="PANTHER" id="PTHR43447">
    <property type="entry name" value="ALPHA-AMYLASE"/>
    <property type="match status" value="1"/>
</dbReference>
<feature type="signal peptide" evidence="2">
    <location>
        <begin position="1"/>
        <end position="23"/>
    </location>
</feature>
<evidence type="ECO:0000313" key="4">
    <source>
        <dbReference type="Proteomes" id="UP000646523"/>
    </source>
</evidence>
<dbReference type="AlphaFoldDB" id="A0A917YU17"/>
<name>A0A917YU17_9ACTN</name>
<dbReference type="RefSeq" id="WP_372459683.1">
    <property type="nucleotide sequence ID" value="NZ_BMNH01000002.1"/>
</dbReference>
<feature type="compositionally biased region" description="Basic and acidic residues" evidence="1">
    <location>
        <begin position="125"/>
        <end position="136"/>
    </location>
</feature>
<reference evidence="3" key="1">
    <citation type="journal article" date="2014" name="Int. J. Syst. Evol. Microbiol.">
        <title>Complete genome sequence of Corynebacterium casei LMG S-19264T (=DSM 44701T), isolated from a smear-ripened cheese.</title>
        <authorList>
            <consortium name="US DOE Joint Genome Institute (JGI-PGF)"/>
            <person name="Walter F."/>
            <person name="Albersmeier A."/>
            <person name="Kalinowski J."/>
            <person name="Ruckert C."/>
        </authorList>
    </citation>
    <scope>NUCLEOTIDE SEQUENCE</scope>
    <source>
        <strain evidence="3">CGMCC 4.7368</strain>
    </source>
</reference>
<reference evidence="3" key="2">
    <citation type="submission" date="2020-09" db="EMBL/GenBank/DDBJ databases">
        <authorList>
            <person name="Sun Q."/>
            <person name="Zhou Y."/>
        </authorList>
    </citation>
    <scope>NUCLEOTIDE SEQUENCE</scope>
    <source>
        <strain evidence="3">CGMCC 4.7368</strain>
    </source>
</reference>
<dbReference type="Gene3D" id="3.20.20.80">
    <property type="entry name" value="Glycosidases"/>
    <property type="match status" value="1"/>
</dbReference>
<evidence type="ECO:0000313" key="3">
    <source>
        <dbReference type="EMBL" id="GGO64427.1"/>
    </source>
</evidence>
<organism evidence="3 4">
    <name type="scientific">Nonomuraea cavernae</name>
    <dbReference type="NCBI Taxonomy" id="2045107"/>
    <lineage>
        <taxon>Bacteria</taxon>
        <taxon>Bacillati</taxon>
        <taxon>Actinomycetota</taxon>
        <taxon>Actinomycetes</taxon>
        <taxon>Streptosporangiales</taxon>
        <taxon>Streptosporangiaceae</taxon>
        <taxon>Nonomuraea</taxon>
    </lineage>
</organism>
<gene>
    <name evidence="3" type="ORF">GCM10012289_13820</name>
</gene>
<keyword evidence="2" id="KW-0732">Signal</keyword>